<sequence length="103" mass="11798">MGPLPIVPWNDALDRMEASLLSATRALDRREERWERAVAPSAGEGELPPALNRIDGRLEDWHARLRAADELTASVERELAERASAVARWRVLFAEWERLLKRD</sequence>
<gene>
    <name evidence="1" type="ORF">J8F10_14270</name>
</gene>
<comment type="caution">
    <text evidence="1">The sequence shown here is derived from an EMBL/GenBank/DDBJ whole genome shotgun (WGS) entry which is preliminary data.</text>
</comment>
<reference evidence="1 2" key="1">
    <citation type="submission" date="2021-04" db="EMBL/GenBank/DDBJ databases">
        <authorList>
            <person name="Ivanova A."/>
        </authorList>
    </citation>
    <scope>NUCLEOTIDE SEQUENCE [LARGE SCALE GENOMIC DNA]</scope>
    <source>
        <strain evidence="1 2">G18</strain>
    </source>
</reference>
<proteinExistence type="predicted"/>
<organism evidence="1 2">
    <name type="scientific">Gemmata palustris</name>
    <dbReference type="NCBI Taxonomy" id="2822762"/>
    <lineage>
        <taxon>Bacteria</taxon>
        <taxon>Pseudomonadati</taxon>
        <taxon>Planctomycetota</taxon>
        <taxon>Planctomycetia</taxon>
        <taxon>Gemmatales</taxon>
        <taxon>Gemmataceae</taxon>
        <taxon>Gemmata</taxon>
    </lineage>
</organism>
<accession>A0ABS5BU92</accession>
<protein>
    <submittedName>
        <fullName evidence="1">Uncharacterized protein</fullName>
    </submittedName>
</protein>
<keyword evidence="2" id="KW-1185">Reference proteome</keyword>
<dbReference type="EMBL" id="JAGKQQ010000001">
    <property type="protein sequence ID" value="MBP3956443.1"/>
    <property type="molecule type" value="Genomic_DNA"/>
</dbReference>
<evidence type="ECO:0000313" key="2">
    <source>
        <dbReference type="Proteomes" id="UP000676565"/>
    </source>
</evidence>
<dbReference type="Proteomes" id="UP000676565">
    <property type="component" value="Unassembled WGS sequence"/>
</dbReference>
<evidence type="ECO:0000313" key="1">
    <source>
        <dbReference type="EMBL" id="MBP3956443.1"/>
    </source>
</evidence>
<dbReference type="RefSeq" id="WP_210654562.1">
    <property type="nucleotide sequence ID" value="NZ_JAGKQQ010000001.1"/>
</dbReference>
<name>A0ABS5BU92_9BACT</name>